<feature type="compositionally biased region" description="Low complexity" evidence="2">
    <location>
        <begin position="182"/>
        <end position="197"/>
    </location>
</feature>
<feature type="compositionally biased region" description="Basic and acidic residues" evidence="2">
    <location>
        <begin position="136"/>
        <end position="147"/>
    </location>
</feature>
<dbReference type="InterPro" id="IPR007146">
    <property type="entry name" value="Sas10/Utp3/C1D"/>
</dbReference>
<dbReference type="InterPro" id="IPR018972">
    <property type="entry name" value="Sas10_C_dom"/>
</dbReference>
<dbReference type="Pfam" id="PF04000">
    <property type="entry name" value="Sas10_Utp3"/>
    <property type="match status" value="1"/>
</dbReference>
<sequence length="796" mass="87032">MGKPQRRPAPKGPPPKSEKELFEDDFPQSDDDEDAFKAKKDKISLDMSDDVDDDDNSLDMEGVYDLDEEDEEEDEDEDEGADEDEDDDEDEDAIIEQAIKQGGRMAEIAKQAKALGQKLKLMAGAEEEEEEDEEEPAGKQRGGKEVDLTEGLWGANKRAYYDADTGEAASDEEALKEEEQEALALQRARAAKLAAADFGLDEDDQDEEDEDEEDSEEDEEEGATMGSLAAKGPARKEDKQQQQDQDRKQQKKQGSKAAQVQVEAVERDLAALGDEARMSALLADAPELLSLLQDLQESLSEVRHRVSPLLSELRDGGLGTSEGLSYLEAKHLLLLSYCMHIVFYLLLKAEGRPVRDHPVIARLVELRAYLEKIRPIDKHLSYQIDKLLKAAQLASAAPTAANGRSAAARDDDEAAAAGPGPGSEADALQYGPRPDALVPKIKSAAGVDGGAADEAAGVYRPPKINPVSMELDERRAAGGEERLTTQDRRRLKELKAKAKRSDTLRALAAELAGAPEEERTAVAGLDSVAALRTRAKLEARAAVEEDMFIRVPLSKDEAKRLRQQRRAGMSGAGLLEDFGDEVADLVDMTRGSAGAAGAIAQRGNALNDLFARQKVSQKFGTDHPSLSKRPHGGDEDLPLREPLHERRAKFDAAAARRSVRADEEGFGDEEYDLSGGKKKRRAAGEEDDFYAQAKADAATRKKARAEAHRAPALAPPAPDPKTDAARGITDEIQRNRGLTPHRRRDQKNPRKKNRMKFEKAMVRVKGAVQPVRQPEAVAYGGEATGIKTKVAKSRRL</sequence>
<feature type="compositionally biased region" description="Acidic residues" evidence="2">
    <location>
        <begin position="125"/>
        <end position="135"/>
    </location>
</feature>
<feature type="compositionally biased region" description="Basic and acidic residues" evidence="2">
    <location>
        <begin position="234"/>
        <end position="248"/>
    </location>
</feature>
<accession>A0AAD3HLM6</accession>
<organism evidence="4 5">
    <name type="scientific">Astrephomene gubernaculifera</name>
    <dbReference type="NCBI Taxonomy" id="47775"/>
    <lineage>
        <taxon>Eukaryota</taxon>
        <taxon>Viridiplantae</taxon>
        <taxon>Chlorophyta</taxon>
        <taxon>core chlorophytes</taxon>
        <taxon>Chlorophyceae</taxon>
        <taxon>CS clade</taxon>
        <taxon>Chlamydomonadales</taxon>
        <taxon>Astrephomenaceae</taxon>
        <taxon>Astrephomene</taxon>
    </lineage>
</organism>
<feature type="region of interest" description="Disordered" evidence="2">
    <location>
        <begin position="618"/>
        <end position="757"/>
    </location>
</feature>
<reference evidence="4 5" key="1">
    <citation type="journal article" date="2021" name="Sci. Rep.">
        <title>Genome sequencing of the multicellular alga Astrephomene provides insights into convergent evolution of germ-soma differentiation.</title>
        <authorList>
            <person name="Yamashita S."/>
            <person name="Yamamoto K."/>
            <person name="Matsuzaki R."/>
            <person name="Suzuki S."/>
            <person name="Yamaguchi H."/>
            <person name="Hirooka S."/>
            <person name="Minakuchi Y."/>
            <person name="Miyagishima S."/>
            <person name="Kawachi M."/>
            <person name="Toyoda A."/>
            <person name="Nozaki H."/>
        </authorList>
    </citation>
    <scope>NUCLEOTIDE SEQUENCE [LARGE SCALE GENOMIC DNA]</scope>
    <source>
        <strain evidence="4 5">NIES-4017</strain>
    </source>
</reference>
<feature type="compositionally biased region" description="Basic and acidic residues" evidence="2">
    <location>
        <begin position="720"/>
        <end position="734"/>
    </location>
</feature>
<feature type="region of interest" description="Disordered" evidence="2">
    <location>
        <begin position="1"/>
        <end position="102"/>
    </location>
</feature>
<evidence type="ECO:0000256" key="2">
    <source>
        <dbReference type="SAM" id="MobiDB-lite"/>
    </source>
</evidence>
<feature type="compositionally biased region" description="Basic and acidic residues" evidence="2">
    <location>
        <begin position="35"/>
        <end position="44"/>
    </location>
</feature>
<evidence type="ECO:0000259" key="3">
    <source>
        <dbReference type="Pfam" id="PF09368"/>
    </source>
</evidence>
<feature type="region of interest" description="Disordered" evidence="2">
    <location>
        <begin position="121"/>
        <end position="150"/>
    </location>
</feature>
<dbReference type="EMBL" id="BMAR01000009">
    <property type="protein sequence ID" value="GFR45262.1"/>
    <property type="molecule type" value="Genomic_DNA"/>
</dbReference>
<dbReference type="PANTHER" id="PTHR13237:SF9">
    <property type="entry name" value="NEUROGUIDIN"/>
    <property type="match status" value="1"/>
</dbReference>
<evidence type="ECO:0000313" key="5">
    <source>
        <dbReference type="Proteomes" id="UP001054857"/>
    </source>
</evidence>
<feature type="compositionally biased region" description="Acidic residues" evidence="2">
    <location>
        <begin position="47"/>
        <end position="94"/>
    </location>
</feature>
<feature type="compositionally biased region" description="Acidic residues" evidence="2">
    <location>
        <begin position="199"/>
        <end position="222"/>
    </location>
</feature>
<proteinExistence type="predicted"/>
<dbReference type="GO" id="GO:0032040">
    <property type="term" value="C:small-subunit processome"/>
    <property type="evidence" value="ECO:0007669"/>
    <property type="project" value="TreeGrafter"/>
</dbReference>
<comment type="caution">
    <text evidence="4">The sequence shown here is derived from an EMBL/GenBank/DDBJ whole genome shotgun (WGS) entry which is preliminary data.</text>
</comment>
<feature type="region of interest" description="Disordered" evidence="2">
    <location>
        <begin position="164"/>
        <end position="260"/>
    </location>
</feature>
<dbReference type="Pfam" id="PF09368">
    <property type="entry name" value="Sas10"/>
    <property type="match status" value="1"/>
</dbReference>
<keyword evidence="1" id="KW-0597">Phosphoprotein</keyword>
<feature type="compositionally biased region" description="Acidic residues" evidence="2">
    <location>
        <begin position="169"/>
        <end position="181"/>
    </location>
</feature>
<feature type="domain" description="Sas10 C-terminal" evidence="3">
    <location>
        <begin position="723"/>
        <end position="796"/>
    </location>
</feature>
<feature type="compositionally biased region" description="Acidic residues" evidence="2">
    <location>
        <begin position="21"/>
        <end position="34"/>
    </location>
</feature>
<dbReference type="AlphaFoldDB" id="A0AAD3HLM6"/>
<feature type="compositionally biased region" description="Basic residues" evidence="2">
    <location>
        <begin position="739"/>
        <end position="754"/>
    </location>
</feature>
<evidence type="ECO:0000313" key="4">
    <source>
        <dbReference type="EMBL" id="GFR45262.1"/>
    </source>
</evidence>
<feature type="region of interest" description="Disordered" evidence="2">
    <location>
        <begin position="402"/>
        <end position="432"/>
    </location>
</feature>
<gene>
    <name evidence="4" type="ORF">Agub_g6368</name>
</gene>
<dbReference type="PANTHER" id="PTHR13237">
    <property type="entry name" value="SOMETHING ABOUT SILENCING PROTEIN 10-RELATED"/>
    <property type="match status" value="1"/>
</dbReference>
<evidence type="ECO:0000256" key="1">
    <source>
        <dbReference type="ARBA" id="ARBA00022553"/>
    </source>
</evidence>
<protein>
    <recommendedName>
        <fullName evidence="3">Sas10 C-terminal domain-containing protein</fullName>
    </recommendedName>
</protein>
<feature type="compositionally biased region" description="Low complexity" evidence="2">
    <location>
        <begin position="415"/>
        <end position="427"/>
    </location>
</feature>
<feature type="compositionally biased region" description="Basic and acidic residues" evidence="2">
    <location>
        <begin position="631"/>
        <end position="650"/>
    </location>
</feature>
<name>A0AAD3HLM6_9CHLO</name>
<keyword evidence="5" id="KW-1185">Reference proteome</keyword>
<dbReference type="Proteomes" id="UP001054857">
    <property type="component" value="Unassembled WGS sequence"/>
</dbReference>
<dbReference type="GO" id="GO:0000462">
    <property type="term" value="P:maturation of SSU-rRNA from tricistronic rRNA transcript (SSU-rRNA, 5.8S rRNA, LSU-rRNA)"/>
    <property type="evidence" value="ECO:0007669"/>
    <property type="project" value="TreeGrafter"/>
</dbReference>